<dbReference type="SUPFAM" id="SSF56300">
    <property type="entry name" value="Metallo-dependent phosphatases"/>
    <property type="match status" value="1"/>
</dbReference>
<dbReference type="InterPro" id="IPR041796">
    <property type="entry name" value="Mre11_N"/>
</dbReference>
<feature type="domain" description="Calcineurin-like phosphoesterase" evidence="2">
    <location>
        <begin position="1"/>
        <end position="200"/>
    </location>
</feature>
<keyword evidence="3" id="KW-0269">Exonuclease</keyword>
<dbReference type="AlphaFoldDB" id="A0A521AUT8"/>
<dbReference type="InterPro" id="IPR004843">
    <property type="entry name" value="Calcineurin-like_PHP"/>
</dbReference>
<dbReference type="EMBL" id="FXTH01000001">
    <property type="protein sequence ID" value="SMO38574.1"/>
    <property type="molecule type" value="Genomic_DNA"/>
</dbReference>
<evidence type="ECO:0000313" key="4">
    <source>
        <dbReference type="Proteomes" id="UP000317593"/>
    </source>
</evidence>
<gene>
    <name evidence="3" type="ORF">SAMN06265218_101386</name>
</gene>
<proteinExistence type="predicted"/>
<organism evidence="3 4">
    <name type="scientific">Fodinibius sediminis</name>
    <dbReference type="NCBI Taxonomy" id="1214077"/>
    <lineage>
        <taxon>Bacteria</taxon>
        <taxon>Pseudomonadati</taxon>
        <taxon>Balneolota</taxon>
        <taxon>Balneolia</taxon>
        <taxon>Balneolales</taxon>
        <taxon>Balneolaceae</taxon>
        <taxon>Fodinibius</taxon>
    </lineage>
</organism>
<protein>
    <submittedName>
        <fullName evidence="3">DNA repair exonuclease SbcCD nuclease subunit</fullName>
    </submittedName>
</protein>
<evidence type="ECO:0000259" key="2">
    <source>
        <dbReference type="Pfam" id="PF00149"/>
    </source>
</evidence>
<evidence type="ECO:0000256" key="1">
    <source>
        <dbReference type="ARBA" id="ARBA00022801"/>
    </source>
</evidence>
<dbReference type="PANTHER" id="PTHR30337">
    <property type="entry name" value="COMPONENT OF ATP-DEPENDENT DSDNA EXONUCLEASE"/>
    <property type="match status" value="1"/>
</dbReference>
<dbReference type="Proteomes" id="UP000317593">
    <property type="component" value="Unassembled WGS sequence"/>
</dbReference>
<evidence type="ECO:0000313" key="3">
    <source>
        <dbReference type="EMBL" id="SMO38574.1"/>
    </source>
</evidence>
<name>A0A521AUT8_9BACT</name>
<dbReference type="CDD" id="cd00840">
    <property type="entry name" value="MPP_Mre11_N"/>
    <property type="match status" value="1"/>
</dbReference>
<keyword evidence="4" id="KW-1185">Reference proteome</keyword>
<dbReference type="OrthoDB" id="9773856at2"/>
<keyword evidence="3" id="KW-0540">Nuclease</keyword>
<dbReference type="Gene3D" id="3.60.21.10">
    <property type="match status" value="1"/>
</dbReference>
<dbReference type="GO" id="GO:0004527">
    <property type="term" value="F:exonuclease activity"/>
    <property type="evidence" value="ECO:0007669"/>
    <property type="project" value="UniProtKB-KW"/>
</dbReference>
<sequence length="370" mass="42313">MKILHFADVHLGRGFSGYAEVSEELSEARYETLENLISKANEKQCDVIVIAGDLFERPRMNKADVERVIQILNRFERGPVLLLPGNHDYVTPESDLWRYVNDAKDDHVIVLGEKAPKSLGDYDLPATIYPAPCHSKHSSENEIGWIADVEKDSELINIGIAHGSVPGVAPDMNDEHYPMTQEELSDSGVDLWLLGHIHVPWPDNPGQKDRILYSGTPEPDTANCPHGGTALLVEIGESKEVYVQQLLTGKYRFENWDEHVTSKEELENLLQRAEQEESQEVVCRLTINGKLEEEACKSWHEEIFPKLREAFFYLKLDDSDLKRRITKEQVEEEFPQESFPDRLLSRFIENDQEEALQTAYELISEVQDEN</sequence>
<accession>A0A521AUT8</accession>
<dbReference type="InterPro" id="IPR050535">
    <property type="entry name" value="DNA_Repair-Maintenance_Comp"/>
</dbReference>
<dbReference type="RefSeq" id="WP_142712837.1">
    <property type="nucleotide sequence ID" value="NZ_FXTH01000001.1"/>
</dbReference>
<dbReference type="Pfam" id="PF00149">
    <property type="entry name" value="Metallophos"/>
    <property type="match status" value="1"/>
</dbReference>
<keyword evidence="1" id="KW-0378">Hydrolase</keyword>
<dbReference type="InterPro" id="IPR029052">
    <property type="entry name" value="Metallo-depent_PP-like"/>
</dbReference>
<reference evidence="3 4" key="1">
    <citation type="submission" date="2017-05" db="EMBL/GenBank/DDBJ databases">
        <authorList>
            <person name="Varghese N."/>
            <person name="Submissions S."/>
        </authorList>
    </citation>
    <scope>NUCLEOTIDE SEQUENCE [LARGE SCALE GENOMIC DNA]</scope>
    <source>
        <strain evidence="3 4">DSM 21194</strain>
    </source>
</reference>